<protein>
    <submittedName>
        <fullName evidence="1">Histidine ammonia-lyase</fullName>
        <ecNumber evidence="1">4.3.1.3</ecNumber>
    </submittedName>
</protein>
<dbReference type="Gene3D" id="1.20.200.10">
    <property type="entry name" value="Fumarase/aspartase (Central domain)"/>
    <property type="match status" value="1"/>
</dbReference>
<evidence type="ECO:0000313" key="1">
    <source>
        <dbReference type="EMBL" id="SAM70693.1"/>
    </source>
</evidence>
<dbReference type="RefSeq" id="WP_079541912.1">
    <property type="nucleotide sequence ID" value="NZ_CP171111.1"/>
</dbReference>
<keyword evidence="1" id="KW-0456">Lyase</keyword>
<dbReference type="Pfam" id="PF00221">
    <property type="entry name" value="Lyase_aromatic"/>
    <property type="match status" value="1"/>
</dbReference>
<dbReference type="SUPFAM" id="SSF48557">
    <property type="entry name" value="L-aspartase-like"/>
    <property type="match status" value="1"/>
</dbReference>
<proteinExistence type="predicted"/>
<name>A0A1C3H6V2_9GAMM</name>
<dbReference type="InterPro" id="IPR001106">
    <property type="entry name" value="Aromatic_Lyase"/>
</dbReference>
<gene>
    <name evidence="1" type="ORF">CHUV0807_2226</name>
</gene>
<dbReference type="EC" id="4.3.1.3" evidence="1"/>
<dbReference type="InterPro" id="IPR008948">
    <property type="entry name" value="L-Aspartase-like"/>
</dbReference>
<dbReference type="EMBL" id="FKLO01000075">
    <property type="protein sequence ID" value="SAM70693.1"/>
    <property type="molecule type" value="Genomic_DNA"/>
</dbReference>
<accession>A0A1C3H6V2</accession>
<dbReference type="GO" id="GO:0004397">
    <property type="term" value="F:histidine ammonia-lyase activity"/>
    <property type="evidence" value="ECO:0007669"/>
    <property type="project" value="UniProtKB-EC"/>
</dbReference>
<dbReference type="Proteomes" id="UP000190837">
    <property type="component" value="Unassembled WGS sequence"/>
</dbReference>
<reference evidence="2" key="1">
    <citation type="submission" date="2016-04" db="EMBL/GenBank/DDBJ databases">
        <authorList>
            <person name="Tagini F."/>
        </authorList>
    </citation>
    <scope>NUCLEOTIDE SEQUENCE [LARGE SCALE GENOMIC DNA]</scope>
    <source>
        <strain evidence="2">CHUV0807</strain>
    </source>
</reference>
<sequence length="159" mass="17231">MALAHNANASVQRLIKLNDPAFTHLSRFLGTENSYHAFGAMEKPPVALAREIQLLANPASVASVAVAGNIEDVATNAPLAISRLGTAADDYAYILGMELIHAAQAIDLRLKENPGLALGKDTRALYDAFRKQVTFLDADRPLSDDFSRAHDFILAYQPK</sequence>
<evidence type="ECO:0000313" key="2">
    <source>
        <dbReference type="Proteomes" id="UP000190837"/>
    </source>
</evidence>
<organism evidence="1 2">
    <name type="scientific">Cardiobacterium hominis</name>
    <dbReference type="NCBI Taxonomy" id="2718"/>
    <lineage>
        <taxon>Bacteria</taxon>
        <taxon>Pseudomonadati</taxon>
        <taxon>Pseudomonadota</taxon>
        <taxon>Gammaproteobacteria</taxon>
        <taxon>Cardiobacteriales</taxon>
        <taxon>Cardiobacteriaceae</taxon>
        <taxon>Cardiobacterium</taxon>
    </lineage>
</organism>
<dbReference type="AlphaFoldDB" id="A0A1C3H6V2"/>